<reference evidence="2 3" key="1">
    <citation type="submission" date="2017-09" db="EMBL/GenBank/DDBJ databases">
        <title>Sphingomonas ginsenosidimutans KACC 14949, whole genome shotgun sequence.</title>
        <authorList>
            <person name="Feng G."/>
            <person name="Zhu H."/>
        </authorList>
    </citation>
    <scope>NUCLEOTIDE SEQUENCE [LARGE SCALE GENOMIC DNA]</scope>
    <source>
        <strain evidence="2 3">KACC 14949</strain>
    </source>
</reference>
<dbReference type="InterPro" id="IPR052158">
    <property type="entry name" value="INH-QAR"/>
</dbReference>
<keyword evidence="3" id="KW-1185">Reference proteome</keyword>
<evidence type="ECO:0000313" key="3">
    <source>
        <dbReference type="Proteomes" id="UP000218784"/>
    </source>
</evidence>
<proteinExistence type="predicted"/>
<dbReference type="CDD" id="cd03139">
    <property type="entry name" value="GATase1_PfpI_2"/>
    <property type="match status" value="1"/>
</dbReference>
<organism evidence="2 3">
    <name type="scientific">Sphingomonas ginsenosidimutans</name>
    <dbReference type="NCBI Taxonomy" id="862134"/>
    <lineage>
        <taxon>Bacteria</taxon>
        <taxon>Pseudomonadati</taxon>
        <taxon>Pseudomonadota</taxon>
        <taxon>Alphaproteobacteria</taxon>
        <taxon>Sphingomonadales</taxon>
        <taxon>Sphingomonadaceae</taxon>
        <taxon>Sphingomonas</taxon>
    </lineage>
</organism>
<dbReference type="Pfam" id="PF01965">
    <property type="entry name" value="DJ-1_PfpI"/>
    <property type="match status" value="1"/>
</dbReference>
<dbReference type="Proteomes" id="UP000218784">
    <property type="component" value="Unassembled WGS sequence"/>
</dbReference>
<dbReference type="EMBL" id="NWVD01000001">
    <property type="protein sequence ID" value="PCG10070.1"/>
    <property type="molecule type" value="Genomic_DNA"/>
</dbReference>
<accession>A0A2A4I0D0</accession>
<dbReference type="AlphaFoldDB" id="A0A2A4I0D0"/>
<feature type="domain" description="DJ-1/PfpI" evidence="1">
    <location>
        <begin position="7"/>
        <end position="166"/>
    </location>
</feature>
<dbReference type="SUPFAM" id="SSF52317">
    <property type="entry name" value="Class I glutamine amidotransferase-like"/>
    <property type="match status" value="1"/>
</dbReference>
<dbReference type="Gene3D" id="3.40.50.880">
    <property type="match status" value="1"/>
</dbReference>
<sequence length="232" mass="24513">MTAEPLRIAFLLFPDVTQLDLTGPVQVLSRLGNARLDLVAATLEPVPTDAGFSIVPTATFADVPAADILCVPGGFGTHRAIADDATIDWVARVGADARWVTSVCTGSLVLGAAGLLRGYKAGCHWAQRHMLPLFGAEPVAERVVIDRNRLTGGGVTAGIDFALRLTALIRGEAHARMVQLALEYDPIPPFDAGSPERAGVAVVEAYERRVAQLAPGRDDQLRALAARRGFAG</sequence>
<dbReference type="PROSITE" id="PS51300">
    <property type="entry name" value="NIRD"/>
    <property type="match status" value="1"/>
</dbReference>
<dbReference type="GO" id="GO:0006355">
    <property type="term" value="P:regulation of DNA-templated transcription"/>
    <property type="evidence" value="ECO:0007669"/>
    <property type="project" value="TreeGrafter"/>
</dbReference>
<evidence type="ECO:0000313" key="2">
    <source>
        <dbReference type="EMBL" id="PCG10070.1"/>
    </source>
</evidence>
<dbReference type="PANTHER" id="PTHR43130:SF2">
    <property type="entry name" value="DJ-1_PFPI DOMAIN-CONTAINING PROTEIN"/>
    <property type="match status" value="1"/>
</dbReference>
<comment type="caution">
    <text evidence="2">The sequence shown here is derived from an EMBL/GenBank/DDBJ whole genome shotgun (WGS) entry which is preliminary data.</text>
</comment>
<gene>
    <name evidence="2" type="ORF">COA17_00970</name>
</gene>
<dbReference type="InterPro" id="IPR002818">
    <property type="entry name" value="DJ-1/PfpI"/>
</dbReference>
<protein>
    <submittedName>
        <fullName evidence="2">Thiamine biosynthesis protein ThiJ</fullName>
    </submittedName>
</protein>
<name>A0A2A4I0D0_9SPHN</name>
<dbReference type="InterPro" id="IPR029062">
    <property type="entry name" value="Class_I_gatase-like"/>
</dbReference>
<dbReference type="PANTHER" id="PTHR43130">
    <property type="entry name" value="ARAC-FAMILY TRANSCRIPTIONAL REGULATOR"/>
    <property type="match status" value="1"/>
</dbReference>
<evidence type="ECO:0000259" key="1">
    <source>
        <dbReference type="Pfam" id="PF01965"/>
    </source>
</evidence>
<dbReference type="RefSeq" id="WP_096609587.1">
    <property type="nucleotide sequence ID" value="NZ_NWVD01000001.1"/>
</dbReference>